<dbReference type="Pfam" id="PF00725">
    <property type="entry name" value="3HCDH"/>
    <property type="match status" value="2"/>
</dbReference>
<dbReference type="Gene3D" id="1.10.1040.50">
    <property type="match status" value="1"/>
</dbReference>
<dbReference type="InterPro" id="IPR006176">
    <property type="entry name" value="3-OHacyl-CoA_DH_NAD-bd"/>
</dbReference>
<comment type="subcellular location">
    <subcellularLocation>
        <location evidence="1">Peroxisome</location>
    </subcellularLocation>
</comment>
<keyword evidence="6" id="KW-0560">Oxidoreductase</keyword>
<keyword evidence="10" id="KW-0413">Isomerase</keyword>
<comment type="similarity">
    <text evidence="3">In the N-terminal section; belongs to the enoyl-CoA hydratase/isomerase family.</text>
</comment>
<comment type="caution">
    <text evidence="17">The sequence shown here is derived from an EMBL/GenBank/DDBJ whole genome shotgun (WGS) entry which is preliminary data.</text>
</comment>
<keyword evidence="4" id="KW-0276">Fatty acid metabolism</keyword>
<keyword evidence="12" id="KW-0511">Multifunctional enzyme</keyword>
<feature type="domain" description="3-hydroxyacyl-CoA dehydrogenase C-terminal" evidence="15">
    <location>
        <begin position="607"/>
        <end position="693"/>
    </location>
</feature>
<dbReference type="GO" id="GO:0016853">
    <property type="term" value="F:isomerase activity"/>
    <property type="evidence" value="ECO:0007669"/>
    <property type="project" value="UniProtKB-KW"/>
</dbReference>
<evidence type="ECO:0000256" key="13">
    <source>
        <dbReference type="ARBA" id="ARBA00049556"/>
    </source>
</evidence>
<dbReference type="Gene3D" id="3.40.50.720">
    <property type="entry name" value="NAD(P)-binding Rossmann-like Domain"/>
    <property type="match status" value="1"/>
</dbReference>
<dbReference type="GO" id="GO:0004300">
    <property type="term" value="F:enoyl-CoA hydratase activity"/>
    <property type="evidence" value="ECO:0007669"/>
    <property type="project" value="UniProtKB-ARBA"/>
</dbReference>
<dbReference type="GO" id="GO:0016042">
    <property type="term" value="P:lipid catabolic process"/>
    <property type="evidence" value="ECO:0007669"/>
    <property type="project" value="UniProtKB-KW"/>
</dbReference>
<keyword evidence="9" id="KW-0576">Peroxisome</keyword>
<keyword evidence="7" id="KW-0520">NAD</keyword>
<dbReference type="PANTHER" id="PTHR23309:SF51">
    <property type="entry name" value="3-HYDROXYACYL-COA DEHYDROGENASE-RELATED"/>
    <property type="match status" value="1"/>
</dbReference>
<evidence type="ECO:0000256" key="14">
    <source>
        <dbReference type="RuleBase" id="RU003707"/>
    </source>
</evidence>
<dbReference type="Proteomes" id="UP000754644">
    <property type="component" value="Unassembled WGS sequence"/>
</dbReference>
<dbReference type="CDD" id="cd06558">
    <property type="entry name" value="crotonase-like"/>
    <property type="match status" value="1"/>
</dbReference>
<feature type="domain" description="3-hydroxyacyl-CoA dehydrogenase NAD binding" evidence="16">
    <location>
        <begin position="302"/>
        <end position="478"/>
    </location>
</feature>
<dbReference type="SUPFAM" id="SSF48179">
    <property type="entry name" value="6-phosphogluconate dehydrogenase C-terminal domain-like"/>
    <property type="match status" value="2"/>
</dbReference>
<keyword evidence="8" id="KW-0443">Lipid metabolism</keyword>
<dbReference type="InterPro" id="IPR001753">
    <property type="entry name" value="Enoyl-CoA_hydra/iso"/>
</dbReference>
<evidence type="ECO:0000256" key="2">
    <source>
        <dbReference type="ARBA" id="ARBA00005005"/>
    </source>
</evidence>
<dbReference type="EMBL" id="JABMOJ010000542">
    <property type="protein sequence ID" value="NQV66588.1"/>
    <property type="molecule type" value="Genomic_DNA"/>
</dbReference>
<evidence type="ECO:0000256" key="1">
    <source>
        <dbReference type="ARBA" id="ARBA00004275"/>
    </source>
</evidence>
<evidence type="ECO:0000256" key="4">
    <source>
        <dbReference type="ARBA" id="ARBA00022832"/>
    </source>
</evidence>
<evidence type="ECO:0000256" key="10">
    <source>
        <dbReference type="ARBA" id="ARBA00023235"/>
    </source>
</evidence>
<evidence type="ECO:0000256" key="5">
    <source>
        <dbReference type="ARBA" id="ARBA00022963"/>
    </source>
</evidence>
<dbReference type="FunFam" id="1.10.1040.50:FF:000006">
    <property type="entry name" value="Peroxisomal bifunctional enzyme"/>
    <property type="match status" value="1"/>
</dbReference>
<dbReference type="SUPFAM" id="SSF51735">
    <property type="entry name" value="NAD(P)-binding Rossmann-fold domains"/>
    <property type="match status" value="1"/>
</dbReference>
<evidence type="ECO:0000256" key="8">
    <source>
        <dbReference type="ARBA" id="ARBA00023098"/>
    </source>
</evidence>
<comment type="catalytic activity">
    <reaction evidence="13">
        <text>a (3S)-3-hydroxyacyl-CoA + NAD(+) = a 3-oxoacyl-CoA + NADH + H(+)</text>
        <dbReference type="Rhea" id="RHEA:22432"/>
        <dbReference type="ChEBI" id="CHEBI:15378"/>
        <dbReference type="ChEBI" id="CHEBI:57318"/>
        <dbReference type="ChEBI" id="CHEBI:57540"/>
        <dbReference type="ChEBI" id="CHEBI:57945"/>
        <dbReference type="ChEBI" id="CHEBI:90726"/>
        <dbReference type="EC" id="1.1.1.35"/>
    </reaction>
</comment>
<dbReference type="GO" id="GO:0006631">
    <property type="term" value="P:fatty acid metabolic process"/>
    <property type="evidence" value="ECO:0007669"/>
    <property type="project" value="UniProtKB-KW"/>
</dbReference>
<keyword evidence="11" id="KW-0456">Lyase</keyword>
<evidence type="ECO:0000256" key="7">
    <source>
        <dbReference type="ARBA" id="ARBA00023027"/>
    </source>
</evidence>
<dbReference type="SUPFAM" id="SSF52096">
    <property type="entry name" value="ClpP/crotonase"/>
    <property type="match status" value="1"/>
</dbReference>
<evidence type="ECO:0000259" key="16">
    <source>
        <dbReference type="Pfam" id="PF02737"/>
    </source>
</evidence>
<dbReference type="AlphaFoldDB" id="A0A972VYG2"/>
<evidence type="ECO:0000256" key="9">
    <source>
        <dbReference type="ARBA" id="ARBA00023140"/>
    </source>
</evidence>
<dbReference type="GO" id="GO:0070403">
    <property type="term" value="F:NAD+ binding"/>
    <property type="evidence" value="ECO:0007669"/>
    <property type="project" value="InterPro"/>
</dbReference>
<accession>A0A972VYG2</accession>
<name>A0A972VYG2_9GAMM</name>
<dbReference type="PANTHER" id="PTHR23309">
    <property type="entry name" value="3-HYDROXYACYL-COA DEHYROGENASE"/>
    <property type="match status" value="1"/>
</dbReference>
<dbReference type="Pfam" id="PF02737">
    <property type="entry name" value="3HCDH_N"/>
    <property type="match status" value="1"/>
</dbReference>
<keyword evidence="5" id="KW-0442">Lipid degradation</keyword>
<dbReference type="InterPro" id="IPR008927">
    <property type="entry name" value="6-PGluconate_DH-like_C_sf"/>
</dbReference>
<evidence type="ECO:0000259" key="15">
    <source>
        <dbReference type="Pfam" id="PF00725"/>
    </source>
</evidence>
<evidence type="ECO:0000313" key="17">
    <source>
        <dbReference type="EMBL" id="NQV66588.1"/>
    </source>
</evidence>
<dbReference type="Gene3D" id="3.90.226.10">
    <property type="entry name" value="2-enoyl-CoA Hydratase, Chain A, domain 1"/>
    <property type="match status" value="1"/>
</dbReference>
<evidence type="ECO:0000256" key="11">
    <source>
        <dbReference type="ARBA" id="ARBA00023239"/>
    </source>
</evidence>
<comment type="pathway">
    <text evidence="2">Lipid metabolism; fatty acid beta-oxidation.</text>
</comment>
<dbReference type="InterPro" id="IPR006108">
    <property type="entry name" value="3HC_DH_C"/>
</dbReference>
<dbReference type="InterPro" id="IPR029045">
    <property type="entry name" value="ClpP/crotonase-like_dom_sf"/>
</dbReference>
<evidence type="ECO:0000313" key="18">
    <source>
        <dbReference type="Proteomes" id="UP000754644"/>
    </source>
</evidence>
<evidence type="ECO:0000256" key="6">
    <source>
        <dbReference type="ARBA" id="ARBA00023002"/>
    </source>
</evidence>
<dbReference type="InterPro" id="IPR018376">
    <property type="entry name" value="Enoyl-CoA_hyd/isom_CS"/>
</dbReference>
<sequence length="702" mass="74782">MKGSVHYETRGQIALLSIDNPPVNPLSSGVRQGLADGVTKALADDDIKAIVITGMHRAFIAGADISEFGAAATQGVSLGEAMRKMETSTKPIIAAINGTAFGGGLEVALCCDYRIASPTAPLGLPEVKLGLLPGAGGTQRLPRLIGAEAAIQAIVSGAPIMAPAALKLGIVDRVAEGNIVDAGIAYAEEIVAAGGATRKIRDLEDVISQDRGNTAVFEKARAQLNKTHRNQFAPEQIVKCVEAAVNAKTFDEGMAAEGKYFAECMKDPQREALIHIFFAERAANKIPGLGKDMPLIEINKGSVIGAGTMGGGIVMCFANAGIPVRMYDNDVANLQRGLKVIEGNYARTVSKGRLSQADMDKRMALITPTENFDELGDGDIVIEAVYENLDLKKEIFGKLDKVMKPGAILATNTSGLDVDAIAAMTTRPDHVCGMHFFSPANVMRLLEVVRGKDSSPAVLGTAMALGKRLGKVSVVAGNCPGFIGNRMLGGYTRQASMMILEGATPVQVDKVIFDFGLAMGPFTMNDMVGLDLGWRARKMMGGSNEVTARIPDALCELDRYGQKNGKGYYQYAEGDRTPRPDPEADAVIQKVASELGYTPKNFTDEEILKRCMYPLINIGAKLLEEGHALRASDIDTVYVNGYGFPTYVGGPMWFADTQGLANVLADIKRFYEETGDSVFKPSALLEKLVAEGKTFAELDAAA</sequence>
<dbReference type="FunFam" id="3.40.50.720:FF:000009">
    <property type="entry name" value="Fatty oxidation complex, alpha subunit"/>
    <property type="match status" value="1"/>
</dbReference>
<feature type="domain" description="3-hydroxyacyl-CoA dehydrogenase C-terminal" evidence="15">
    <location>
        <begin position="481"/>
        <end position="571"/>
    </location>
</feature>
<dbReference type="PROSITE" id="PS00166">
    <property type="entry name" value="ENOYL_COA_HYDRATASE"/>
    <property type="match status" value="1"/>
</dbReference>
<evidence type="ECO:0000256" key="3">
    <source>
        <dbReference type="ARBA" id="ARBA00008750"/>
    </source>
</evidence>
<organism evidence="17 18">
    <name type="scientific">SAR86 cluster bacterium</name>
    <dbReference type="NCBI Taxonomy" id="2030880"/>
    <lineage>
        <taxon>Bacteria</taxon>
        <taxon>Pseudomonadati</taxon>
        <taxon>Pseudomonadota</taxon>
        <taxon>Gammaproteobacteria</taxon>
        <taxon>SAR86 cluster</taxon>
    </lineage>
</organism>
<dbReference type="GO" id="GO:0003857">
    <property type="term" value="F:(3S)-3-hydroxyacyl-CoA dehydrogenase (NAD+) activity"/>
    <property type="evidence" value="ECO:0007669"/>
    <property type="project" value="UniProtKB-EC"/>
</dbReference>
<reference evidence="17" key="1">
    <citation type="submission" date="2020-05" db="EMBL/GenBank/DDBJ databases">
        <title>Sulfur intermediates as new biogeochemical hubs in an aquatic model microbial ecosystem.</title>
        <authorList>
            <person name="Vigneron A."/>
        </authorList>
    </citation>
    <scope>NUCLEOTIDE SEQUENCE</scope>
    <source>
        <strain evidence="17">Bin.250</strain>
    </source>
</reference>
<comment type="similarity">
    <text evidence="14">Belongs to the enoyl-CoA hydratase/isomerase family.</text>
</comment>
<protein>
    <submittedName>
        <fullName evidence="17">Enoyl-CoA hydratase/isomerase family protein</fullName>
    </submittedName>
</protein>
<evidence type="ECO:0000256" key="12">
    <source>
        <dbReference type="ARBA" id="ARBA00023268"/>
    </source>
</evidence>
<dbReference type="Pfam" id="PF00378">
    <property type="entry name" value="ECH_1"/>
    <property type="match status" value="1"/>
</dbReference>
<dbReference type="InterPro" id="IPR036291">
    <property type="entry name" value="NAD(P)-bd_dom_sf"/>
</dbReference>
<proteinExistence type="inferred from homology"/>
<gene>
    <name evidence="17" type="ORF">HQ497_14610</name>
</gene>